<keyword evidence="2" id="KW-1185">Reference proteome</keyword>
<evidence type="ECO:0000313" key="1">
    <source>
        <dbReference type="EMBL" id="PVW16414.1"/>
    </source>
</evidence>
<evidence type="ECO:0000313" key="2">
    <source>
        <dbReference type="Proteomes" id="UP000245962"/>
    </source>
</evidence>
<accession>A0A2U0I5S2</accession>
<gene>
    <name evidence="1" type="ORF">DDV96_03920</name>
</gene>
<comment type="caution">
    <text evidence="1">The sequence shown here is derived from an EMBL/GenBank/DDBJ whole genome shotgun (WGS) entry which is preliminary data.</text>
</comment>
<dbReference type="OrthoDB" id="645138at2"/>
<name>A0A2U0I5S2_9FLAO</name>
<dbReference type="Proteomes" id="UP000245962">
    <property type="component" value="Unassembled WGS sequence"/>
</dbReference>
<proteinExistence type="predicted"/>
<sequence>MARQTGIIKISGTIDGVNFYKTKAGHLSRKAGGGFTSHAIKTKPNMRRVRENGTEFGRCSKSKKHFNQALRPFLCIHKDGTLHGRMMRRFTGLKKLDTVSARGERHVGQGIQTEEGKRLLRDFNFTPSCAVASFLSGTTHYDASNHTFTVTDFDVKQISFPTGATHIAVTLGVLHFDFDTNRYELQQSPPTYIDAQFTADTFSLQAPAPTLPGTAIAVIGVKFYQEVGGQFVVLRGKDTVGLLVVSVMD</sequence>
<dbReference type="EMBL" id="QEHR01000002">
    <property type="protein sequence ID" value="PVW16414.1"/>
    <property type="molecule type" value="Genomic_DNA"/>
</dbReference>
<organism evidence="1 2">
    <name type="scientific">Marixanthomonas spongiae</name>
    <dbReference type="NCBI Taxonomy" id="2174845"/>
    <lineage>
        <taxon>Bacteria</taxon>
        <taxon>Pseudomonadati</taxon>
        <taxon>Bacteroidota</taxon>
        <taxon>Flavobacteriia</taxon>
        <taxon>Flavobacteriales</taxon>
        <taxon>Flavobacteriaceae</taxon>
        <taxon>Marixanthomonas</taxon>
    </lineage>
</organism>
<dbReference type="AlphaFoldDB" id="A0A2U0I5S2"/>
<reference evidence="1 2" key="1">
    <citation type="submission" date="2018-04" db="EMBL/GenBank/DDBJ databases">
        <title>Marixanthomonas spongiae HN-E44 sp. nov., isolated from a marine sponge.</title>
        <authorList>
            <person name="Luo L."/>
            <person name="Zhuang L."/>
        </authorList>
    </citation>
    <scope>NUCLEOTIDE SEQUENCE [LARGE SCALE GENOMIC DNA]</scope>
    <source>
        <strain evidence="1 2">HN-E44</strain>
    </source>
</reference>
<dbReference type="RefSeq" id="WP_133240810.1">
    <property type="nucleotide sequence ID" value="NZ_QEHR01000002.1"/>
</dbReference>
<protein>
    <submittedName>
        <fullName evidence="1">Uncharacterized protein</fullName>
    </submittedName>
</protein>